<reference evidence="1" key="1">
    <citation type="submission" date="2014-11" db="EMBL/GenBank/DDBJ databases">
        <authorList>
            <person name="Amaro Gonzalez C."/>
        </authorList>
    </citation>
    <scope>NUCLEOTIDE SEQUENCE</scope>
</reference>
<evidence type="ECO:0000313" key="1">
    <source>
        <dbReference type="EMBL" id="JAI02012.1"/>
    </source>
</evidence>
<proteinExistence type="predicted"/>
<dbReference type="EMBL" id="GBXM01006566">
    <property type="protein sequence ID" value="JAI02012.1"/>
    <property type="molecule type" value="Transcribed_RNA"/>
</dbReference>
<accession>A0A0E9XHT9</accession>
<name>A0A0E9XHT9_ANGAN</name>
<sequence>MPFCQNIKKDITTVITIFLSHSAYRYVLAQKWQTQVLERHRVYWFSLSPDTYHLLG</sequence>
<organism evidence="1">
    <name type="scientific">Anguilla anguilla</name>
    <name type="common">European freshwater eel</name>
    <name type="synonym">Muraena anguilla</name>
    <dbReference type="NCBI Taxonomy" id="7936"/>
    <lineage>
        <taxon>Eukaryota</taxon>
        <taxon>Metazoa</taxon>
        <taxon>Chordata</taxon>
        <taxon>Craniata</taxon>
        <taxon>Vertebrata</taxon>
        <taxon>Euteleostomi</taxon>
        <taxon>Actinopterygii</taxon>
        <taxon>Neopterygii</taxon>
        <taxon>Teleostei</taxon>
        <taxon>Anguilliformes</taxon>
        <taxon>Anguillidae</taxon>
        <taxon>Anguilla</taxon>
    </lineage>
</organism>
<dbReference type="AlphaFoldDB" id="A0A0E9XHT9"/>
<reference evidence="1" key="2">
    <citation type="journal article" date="2015" name="Fish Shellfish Immunol.">
        <title>Early steps in the European eel (Anguilla anguilla)-Vibrio vulnificus interaction in the gills: Role of the RtxA13 toxin.</title>
        <authorList>
            <person name="Callol A."/>
            <person name="Pajuelo D."/>
            <person name="Ebbesson L."/>
            <person name="Teles M."/>
            <person name="MacKenzie S."/>
            <person name="Amaro C."/>
        </authorList>
    </citation>
    <scope>NUCLEOTIDE SEQUENCE</scope>
</reference>
<protein>
    <submittedName>
        <fullName evidence="1">Uncharacterized protein</fullName>
    </submittedName>
</protein>